<gene>
    <name evidence="2" type="ORF">SAMN05216466_13821</name>
</gene>
<dbReference type="EMBL" id="FNCJ01000038">
    <property type="protein sequence ID" value="SDI85050.1"/>
    <property type="molecule type" value="Genomic_DNA"/>
</dbReference>
<reference evidence="2 3" key="1">
    <citation type="submission" date="2016-10" db="EMBL/GenBank/DDBJ databases">
        <authorList>
            <person name="de Groot N.N."/>
        </authorList>
    </citation>
    <scope>NUCLEOTIDE SEQUENCE [LARGE SCALE GENOMIC DNA]</scope>
    <source>
        <strain evidence="2 3">LMG 2247</strain>
    </source>
</reference>
<proteinExistence type="predicted"/>
<dbReference type="Proteomes" id="UP000199706">
    <property type="component" value="Unassembled WGS sequence"/>
</dbReference>
<dbReference type="GO" id="GO:0009279">
    <property type="term" value="C:cell outer membrane"/>
    <property type="evidence" value="ECO:0007669"/>
    <property type="project" value="UniProtKB-SubCell"/>
</dbReference>
<sequence>MEVELEARIVQLLLRAARRRKLVPYGAFHALFPPNLTLSRRYALLENAASSICEPQLADYAALLSTDSGLPGPDFYARFKRLHAERYYAVLGADRTRKLRLAEKQKFAHEVRQEVYRHARAAAASAEDAVEAATAVPATVTATVTATCGAERFPAGSVRNAVLGVALVASGLLAAPAADAQEFSLFGGGSRAGSTNTYSWAFNYQEGLGQYFAGSFTWLNEGHIPDHHRDGQMIQLWGRIPVGNPKFVLQAGLGPYRYFDTTTAEQGGSYSDTHGWGVVYSVRAAYYASSRWVTQLQLNRVHVQRGPNATSVMFGVGYQLDAPDTPGPRDWAASSTTNVTNNEVAVYLGKTIVNSTSSPSALGGAIEYRRGLAKYLDVTVGYLHEGSSKLARRDGITSQLWATRAFLNDKVTLAVGAGAYYAINENENSESPGPGAGKVSGLVTIAGSYRFTRHWDTRLEWNRVVTRYDRDTDVIFAGAGYRF</sequence>
<dbReference type="Gene3D" id="2.40.160.20">
    <property type="match status" value="1"/>
</dbReference>
<protein>
    <submittedName>
        <fullName evidence="2">Uncharacterized protein</fullName>
    </submittedName>
</protein>
<dbReference type="InterPro" id="IPR011250">
    <property type="entry name" value="OMP/PagP_B-barrel"/>
</dbReference>
<evidence type="ECO:0000256" key="1">
    <source>
        <dbReference type="ARBA" id="ARBA00004442"/>
    </source>
</evidence>
<dbReference type="AlphaFoldDB" id="A0A1G8NZU6"/>
<name>A0A1G8NZU6_9BURK</name>
<organism evidence="2 3">
    <name type="scientific">Paraburkholderia phenazinium</name>
    <dbReference type="NCBI Taxonomy" id="60549"/>
    <lineage>
        <taxon>Bacteria</taxon>
        <taxon>Pseudomonadati</taxon>
        <taxon>Pseudomonadota</taxon>
        <taxon>Betaproteobacteria</taxon>
        <taxon>Burkholderiales</taxon>
        <taxon>Burkholderiaceae</taxon>
        <taxon>Paraburkholderia</taxon>
    </lineage>
</organism>
<evidence type="ECO:0000313" key="3">
    <source>
        <dbReference type="Proteomes" id="UP000199706"/>
    </source>
</evidence>
<evidence type="ECO:0000313" key="2">
    <source>
        <dbReference type="EMBL" id="SDI85050.1"/>
    </source>
</evidence>
<accession>A0A1G8NZU6</accession>
<dbReference type="SUPFAM" id="SSF56925">
    <property type="entry name" value="OMPA-like"/>
    <property type="match status" value="1"/>
</dbReference>
<comment type="subcellular location">
    <subcellularLocation>
        <location evidence="1">Cell outer membrane</location>
    </subcellularLocation>
</comment>